<dbReference type="GO" id="GO:0046677">
    <property type="term" value="P:response to antibiotic"/>
    <property type="evidence" value="ECO:0007669"/>
    <property type="project" value="TreeGrafter"/>
</dbReference>
<evidence type="ECO:0000313" key="8">
    <source>
        <dbReference type="Proteomes" id="UP000292855"/>
    </source>
</evidence>
<organism evidence="7 8">
    <name type="scientific">Sphingobacterium corticibacterium</name>
    <dbReference type="NCBI Taxonomy" id="2484746"/>
    <lineage>
        <taxon>Bacteria</taxon>
        <taxon>Pseudomonadati</taxon>
        <taxon>Bacteroidota</taxon>
        <taxon>Sphingobacteriia</taxon>
        <taxon>Sphingobacteriales</taxon>
        <taxon>Sphingobacteriaceae</taxon>
        <taxon>Sphingobacterium</taxon>
    </lineage>
</organism>
<dbReference type="GO" id="GO:0022857">
    <property type="term" value="F:transmembrane transporter activity"/>
    <property type="evidence" value="ECO:0007669"/>
    <property type="project" value="InterPro"/>
</dbReference>
<proteinExistence type="inferred from homology"/>
<feature type="domain" description="Multidrug resistance protein MdtA-like barrel-sandwich hybrid" evidence="4">
    <location>
        <begin position="83"/>
        <end position="223"/>
    </location>
</feature>
<dbReference type="InterPro" id="IPR058624">
    <property type="entry name" value="MdtA-like_HH"/>
</dbReference>
<dbReference type="InterPro" id="IPR058626">
    <property type="entry name" value="MdtA-like_b-barrel"/>
</dbReference>
<feature type="domain" description="Multidrug resistance protein MdtA-like beta-barrel" evidence="5">
    <location>
        <begin position="230"/>
        <end position="309"/>
    </location>
</feature>
<dbReference type="Gene3D" id="2.40.30.170">
    <property type="match status" value="1"/>
</dbReference>
<dbReference type="InterPro" id="IPR058627">
    <property type="entry name" value="MdtA-like_C"/>
</dbReference>
<feature type="domain" description="Multidrug resistance protein MdtA-like alpha-helical hairpin" evidence="3">
    <location>
        <begin position="123"/>
        <end position="192"/>
    </location>
</feature>
<dbReference type="InterPro" id="IPR006143">
    <property type="entry name" value="RND_pump_MFP"/>
</dbReference>
<dbReference type="Pfam" id="PF25967">
    <property type="entry name" value="RND-MFP_C"/>
    <property type="match status" value="1"/>
</dbReference>
<reference evidence="7 8" key="1">
    <citation type="submission" date="2019-02" db="EMBL/GenBank/DDBJ databases">
        <authorList>
            <person name="Li Y."/>
        </authorList>
    </citation>
    <scope>NUCLEOTIDE SEQUENCE [LARGE SCALE GENOMIC DNA]</scope>
    <source>
        <strain evidence="7 8">30C10-4-7</strain>
    </source>
</reference>
<dbReference type="Pfam" id="PF25917">
    <property type="entry name" value="BSH_RND"/>
    <property type="match status" value="1"/>
</dbReference>
<evidence type="ECO:0000256" key="2">
    <source>
        <dbReference type="ARBA" id="ARBA00009477"/>
    </source>
</evidence>
<dbReference type="Gene3D" id="1.10.287.470">
    <property type="entry name" value="Helix hairpin bin"/>
    <property type="match status" value="1"/>
</dbReference>
<evidence type="ECO:0000259" key="3">
    <source>
        <dbReference type="Pfam" id="PF25876"/>
    </source>
</evidence>
<comment type="subcellular location">
    <subcellularLocation>
        <location evidence="1">Cell envelope</location>
    </subcellularLocation>
</comment>
<dbReference type="InterPro" id="IPR058625">
    <property type="entry name" value="MdtA-like_BSH"/>
</dbReference>
<feature type="domain" description="Multidrug resistance protein MdtA-like C-terminal permuted SH3" evidence="6">
    <location>
        <begin position="317"/>
        <end position="378"/>
    </location>
</feature>
<comment type="caution">
    <text evidence="7">The sequence shown here is derived from an EMBL/GenBank/DDBJ whole genome shotgun (WGS) entry which is preliminary data.</text>
</comment>
<comment type="similarity">
    <text evidence="2">Belongs to the membrane fusion protein (MFP) (TC 8.A.1) family.</text>
</comment>
<dbReference type="Gene3D" id="2.40.50.100">
    <property type="match status" value="1"/>
</dbReference>
<dbReference type="Pfam" id="PF25876">
    <property type="entry name" value="HH_MFP_RND"/>
    <property type="match status" value="1"/>
</dbReference>
<evidence type="ECO:0000259" key="6">
    <source>
        <dbReference type="Pfam" id="PF25967"/>
    </source>
</evidence>
<dbReference type="Pfam" id="PF25944">
    <property type="entry name" value="Beta-barrel_RND"/>
    <property type="match status" value="1"/>
</dbReference>
<dbReference type="AlphaFoldDB" id="A0A4Q6XNS7"/>
<name>A0A4Q6XNS7_9SPHI</name>
<sequence length="400" mass="43673">MSKSIRSILLNDPVNPVKPLKNKLFQIGSPGLLLSIFLMTGCGQNNQEAGWNQGAPELPFAVVQQQNVAVEKEYSASIEGIANVEIRPQVSGYLSKIYVDEGEYVKAGQPLFKLDDGVYQEQLRTAQAALTTAKASLLTAKINLDRKKELVSSKVVTDIQIQEAQATYDGAQGAVAQAESAIESARINVNFSTIKAPVSGYIGRLNYRPGSLLSPTNVESITVLSDIQEVYVYFSMSENDFVDFQQRYDGKLNNAPAVDLLISNGSKYELQGKIDAIDGQFSRTTGSITMRAKFSNPKLLLRSGNTGRIVLGQNHDNAILFPISSTMSIQDRIFAYSVDQESKVVQLPIQVSGKSGQNFIVTDGIKPGDKYIVSGFERLQSGDAVVEQKSVPEEHKNSHN</sequence>
<evidence type="ECO:0000259" key="4">
    <source>
        <dbReference type="Pfam" id="PF25917"/>
    </source>
</evidence>
<protein>
    <submittedName>
        <fullName evidence="7">Efflux RND transporter periplasmic adaptor subunit</fullName>
    </submittedName>
</protein>
<dbReference type="SUPFAM" id="SSF111369">
    <property type="entry name" value="HlyD-like secretion proteins"/>
    <property type="match status" value="1"/>
</dbReference>
<dbReference type="NCBIfam" id="TIGR01730">
    <property type="entry name" value="RND_mfp"/>
    <property type="match status" value="1"/>
</dbReference>
<dbReference type="PANTHER" id="PTHR30158">
    <property type="entry name" value="ACRA/E-RELATED COMPONENT OF DRUG EFFLUX TRANSPORTER"/>
    <property type="match status" value="1"/>
</dbReference>
<dbReference type="RefSeq" id="WP_130140049.1">
    <property type="nucleotide sequence ID" value="NZ_SGIT01000001.1"/>
</dbReference>
<keyword evidence="8" id="KW-1185">Reference proteome</keyword>
<dbReference type="OrthoDB" id="9801814at2"/>
<dbReference type="GO" id="GO:0030313">
    <property type="term" value="C:cell envelope"/>
    <property type="evidence" value="ECO:0007669"/>
    <property type="project" value="UniProtKB-SubCell"/>
</dbReference>
<dbReference type="Gene3D" id="2.40.420.20">
    <property type="match status" value="1"/>
</dbReference>
<evidence type="ECO:0000259" key="5">
    <source>
        <dbReference type="Pfam" id="PF25944"/>
    </source>
</evidence>
<accession>A0A4Q6XNS7</accession>
<evidence type="ECO:0000313" key="7">
    <source>
        <dbReference type="EMBL" id="RZF61820.1"/>
    </source>
</evidence>
<dbReference type="GO" id="GO:0005886">
    <property type="term" value="C:plasma membrane"/>
    <property type="evidence" value="ECO:0007669"/>
    <property type="project" value="TreeGrafter"/>
</dbReference>
<gene>
    <name evidence="7" type="ORF">EWE74_03040</name>
</gene>
<dbReference type="PANTHER" id="PTHR30158:SF23">
    <property type="entry name" value="MULTIDRUG RESISTANCE PROTEIN MEXA"/>
    <property type="match status" value="1"/>
</dbReference>
<evidence type="ECO:0000256" key="1">
    <source>
        <dbReference type="ARBA" id="ARBA00004196"/>
    </source>
</evidence>
<dbReference type="Proteomes" id="UP000292855">
    <property type="component" value="Unassembled WGS sequence"/>
</dbReference>
<dbReference type="EMBL" id="SGIT01000001">
    <property type="protein sequence ID" value="RZF61820.1"/>
    <property type="molecule type" value="Genomic_DNA"/>
</dbReference>